<keyword evidence="1" id="KW-0812">Transmembrane</keyword>
<dbReference type="STRING" id="454136.NIES2119_30715"/>
<dbReference type="OrthoDB" id="462387at2"/>
<dbReference type="InterPro" id="IPR025403">
    <property type="entry name" value="TgpA-like_C"/>
</dbReference>
<dbReference type="RefSeq" id="WP_073597292.1">
    <property type="nucleotide sequence ID" value="NZ_MRCE01000063.1"/>
</dbReference>
<dbReference type="EMBL" id="MRCE01000063">
    <property type="protein sequence ID" value="OKH30536.1"/>
    <property type="molecule type" value="Genomic_DNA"/>
</dbReference>
<feature type="domain" description="Protein-glutamine gamma-glutamyltransferase-like C-terminal" evidence="2">
    <location>
        <begin position="128"/>
        <end position="196"/>
    </location>
</feature>
<dbReference type="Pfam" id="PF13559">
    <property type="entry name" value="DUF4129"/>
    <property type="match status" value="1"/>
</dbReference>
<dbReference type="Proteomes" id="UP000185860">
    <property type="component" value="Unassembled WGS sequence"/>
</dbReference>
<feature type="transmembrane region" description="Helical" evidence="1">
    <location>
        <begin position="49"/>
        <end position="71"/>
    </location>
</feature>
<evidence type="ECO:0000313" key="4">
    <source>
        <dbReference type="Proteomes" id="UP000185860"/>
    </source>
</evidence>
<comment type="caution">
    <text evidence="3">The sequence shown here is derived from an EMBL/GenBank/DDBJ whole genome shotgun (WGS) entry which is preliminary data.</text>
</comment>
<gene>
    <name evidence="3" type="ORF">NIES2119_30715</name>
</gene>
<evidence type="ECO:0000313" key="3">
    <source>
        <dbReference type="EMBL" id="OKH30536.1"/>
    </source>
</evidence>
<accession>A0A1U7I307</accession>
<organism evidence="3 4">
    <name type="scientific">[Phormidium ambiguum] IAM M-71</name>
    <dbReference type="NCBI Taxonomy" id="454136"/>
    <lineage>
        <taxon>Bacteria</taxon>
        <taxon>Bacillati</taxon>
        <taxon>Cyanobacteriota</taxon>
        <taxon>Cyanophyceae</taxon>
        <taxon>Oscillatoriophycideae</taxon>
        <taxon>Aerosakkonematales</taxon>
        <taxon>Aerosakkonemataceae</taxon>
        <taxon>Floridanema</taxon>
    </lineage>
</organism>
<evidence type="ECO:0000259" key="2">
    <source>
        <dbReference type="Pfam" id="PF13559"/>
    </source>
</evidence>
<evidence type="ECO:0000256" key="1">
    <source>
        <dbReference type="SAM" id="Phobius"/>
    </source>
</evidence>
<keyword evidence="1" id="KW-0472">Membrane</keyword>
<protein>
    <recommendedName>
        <fullName evidence="2">Protein-glutamine gamma-glutamyltransferase-like C-terminal domain-containing protein</fullName>
    </recommendedName>
</protein>
<dbReference type="AlphaFoldDB" id="A0A1U7I307"/>
<reference evidence="3 4" key="1">
    <citation type="submission" date="2016-11" db="EMBL/GenBank/DDBJ databases">
        <title>Draft Genome Sequences of Nine Cyanobacterial Strains from Diverse Habitats.</title>
        <authorList>
            <person name="Zhu T."/>
            <person name="Hou S."/>
            <person name="Lu X."/>
            <person name="Hess W.R."/>
        </authorList>
    </citation>
    <scope>NUCLEOTIDE SEQUENCE [LARGE SCALE GENOMIC DNA]</scope>
    <source>
        <strain evidence="3 4">IAM M-71</strain>
    </source>
</reference>
<name>A0A1U7I307_9CYAN</name>
<sequence>MTVQNFEKTNLMWEFQQQMQRFNEWLELIFSQNQTQFPKVNWNPVLLDLLWLVVRGIFWLIIGLLLIWLGWQIWQNWKKYYDYSLNLGNAAPSKITDVNLNKLKATAWLERSRKFYRQGNYQEAVRCLYMAMIQKLNDRGIILDESSRTDGEYRQLIQNLPNREAYQILLNTHEQLCFAETPISLEIFERCQQAYQEIEKQ</sequence>
<keyword evidence="1" id="KW-1133">Transmembrane helix</keyword>
<proteinExistence type="predicted"/>